<keyword evidence="4" id="KW-1003">Cell membrane</keyword>
<evidence type="ECO:0000256" key="7">
    <source>
        <dbReference type="ARBA" id="ARBA00022989"/>
    </source>
</evidence>
<evidence type="ECO:0000259" key="10">
    <source>
        <dbReference type="Pfam" id="PF02397"/>
    </source>
</evidence>
<evidence type="ECO:0000256" key="4">
    <source>
        <dbReference type="ARBA" id="ARBA00022475"/>
    </source>
</evidence>
<comment type="similarity">
    <text evidence="3">Belongs to the bacterial sugar transferase family.</text>
</comment>
<protein>
    <submittedName>
        <fullName evidence="11">Sugar transferase</fullName>
    </submittedName>
</protein>
<evidence type="ECO:0000313" key="12">
    <source>
        <dbReference type="Proteomes" id="UP000282930"/>
    </source>
</evidence>
<dbReference type="NCBIfam" id="TIGR03025">
    <property type="entry name" value="EPS_sugtrans"/>
    <property type="match status" value="1"/>
</dbReference>
<keyword evidence="8 9" id="KW-0472">Membrane</keyword>
<keyword evidence="5 11" id="KW-0808">Transferase</keyword>
<gene>
    <name evidence="11" type="ORF">ELD05_13545</name>
</gene>
<sequence length="453" mass="53111">MKLKKIPIFIDIIALILAFLIGIFLRFGGMNFPKHYIWRIFLFDVAVIIYFYIRGLYHQRYYSFFKDLKMITEAFEAAMFVYLLITFAFKMEQVSRLLLFYVIIAGYILLICDKILINYAQSKKFKKGIGLKNVIIIGDPNKLPLKFLNSLSNRELGRNVIGYINDQVVEVDKIQYLGGSQVLEECVEKHKVDEIIVAAEKYQELAINFCIKKYIGFLSMYPFGRSEYPYEIEVIGNEVFFRLREVFTDTNWGRVKRLIDLFVSTIAFIIALPLFLIIAIAIKIDSKGPIFYIQDRIGLHGKLFKLYKFRTMVVNADKLLEELFKQNPELEREYRINHKLKNDPRITRVGKILRKFSLDELPQLLNIIKGDMSLVGPRPYMPKEIKECEGYEEILWRVPPGLTGLWQISGRASTDFSTRLKMDEYYIMNWSFWLDIEILIKTIPAVLKKDGAY</sequence>
<feature type="transmembrane region" description="Helical" evidence="9">
    <location>
        <begin position="36"/>
        <end position="53"/>
    </location>
</feature>
<proteinExistence type="inferred from homology"/>
<dbReference type="EMBL" id="CP034791">
    <property type="protein sequence ID" value="AZT91534.1"/>
    <property type="molecule type" value="Genomic_DNA"/>
</dbReference>
<dbReference type="GO" id="GO:0016780">
    <property type="term" value="F:phosphotransferase activity, for other substituted phosphate groups"/>
    <property type="evidence" value="ECO:0007669"/>
    <property type="project" value="TreeGrafter"/>
</dbReference>
<accession>A0A3T0D917</accession>
<evidence type="ECO:0000313" key="11">
    <source>
        <dbReference type="EMBL" id="AZT91534.1"/>
    </source>
</evidence>
<keyword evidence="12" id="KW-1185">Reference proteome</keyword>
<comment type="subcellular location">
    <subcellularLocation>
        <location evidence="2">Cell membrane</location>
    </subcellularLocation>
    <subcellularLocation>
        <location evidence="1">Membrane</location>
        <topology evidence="1">Multi-pass membrane protein</topology>
    </subcellularLocation>
</comment>
<feature type="transmembrane region" description="Helical" evidence="9">
    <location>
        <begin position="74"/>
        <end position="91"/>
    </location>
</feature>
<evidence type="ECO:0000256" key="8">
    <source>
        <dbReference type="ARBA" id="ARBA00023136"/>
    </source>
</evidence>
<evidence type="ECO:0000256" key="1">
    <source>
        <dbReference type="ARBA" id="ARBA00004141"/>
    </source>
</evidence>
<dbReference type="GO" id="GO:0005886">
    <property type="term" value="C:plasma membrane"/>
    <property type="evidence" value="ECO:0007669"/>
    <property type="project" value="UniProtKB-SubCell"/>
</dbReference>
<keyword evidence="6 9" id="KW-0812">Transmembrane</keyword>
<name>A0A3T0D917_9FIRM</name>
<feature type="domain" description="Bacterial sugar transferase" evidence="10">
    <location>
        <begin position="256"/>
        <end position="448"/>
    </location>
</feature>
<evidence type="ECO:0000256" key="3">
    <source>
        <dbReference type="ARBA" id="ARBA00006464"/>
    </source>
</evidence>
<evidence type="ECO:0000256" key="6">
    <source>
        <dbReference type="ARBA" id="ARBA00022692"/>
    </source>
</evidence>
<dbReference type="KEGG" id="ccha:ELD05_13545"/>
<dbReference type="InterPro" id="IPR017475">
    <property type="entry name" value="EPS_sugar_tfrase"/>
</dbReference>
<dbReference type="PANTHER" id="PTHR30576:SF4">
    <property type="entry name" value="UNDECAPRENYL-PHOSPHATE GALACTOSE PHOSPHOTRANSFERASE"/>
    <property type="match status" value="1"/>
</dbReference>
<dbReference type="Pfam" id="PF13727">
    <property type="entry name" value="CoA_binding_3"/>
    <property type="match status" value="1"/>
</dbReference>
<evidence type="ECO:0000256" key="2">
    <source>
        <dbReference type="ARBA" id="ARBA00004236"/>
    </source>
</evidence>
<feature type="transmembrane region" description="Helical" evidence="9">
    <location>
        <begin position="97"/>
        <end position="117"/>
    </location>
</feature>
<evidence type="ECO:0000256" key="5">
    <source>
        <dbReference type="ARBA" id="ARBA00022679"/>
    </source>
</evidence>
<dbReference type="PANTHER" id="PTHR30576">
    <property type="entry name" value="COLANIC BIOSYNTHESIS UDP-GLUCOSE LIPID CARRIER TRANSFERASE"/>
    <property type="match status" value="1"/>
</dbReference>
<dbReference type="RefSeq" id="WP_127352841.1">
    <property type="nucleotide sequence ID" value="NZ_CP034791.1"/>
</dbReference>
<dbReference type="InterPro" id="IPR003362">
    <property type="entry name" value="Bact_transf"/>
</dbReference>
<evidence type="ECO:0000256" key="9">
    <source>
        <dbReference type="SAM" id="Phobius"/>
    </source>
</evidence>
<dbReference type="Proteomes" id="UP000282930">
    <property type="component" value="Chromosome"/>
</dbReference>
<organism evidence="11 12">
    <name type="scientific">Caldicellulosiruptor changbaiensis</name>
    <dbReference type="NCBI Taxonomy" id="1222016"/>
    <lineage>
        <taxon>Bacteria</taxon>
        <taxon>Bacillati</taxon>
        <taxon>Bacillota</taxon>
        <taxon>Bacillota incertae sedis</taxon>
        <taxon>Caldicellulosiruptorales</taxon>
        <taxon>Caldicellulosiruptoraceae</taxon>
        <taxon>Caldicellulosiruptor</taxon>
    </lineage>
</organism>
<keyword evidence="7 9" id="KW-1133">Transmembrane helix</keyword>
<dbReference type="Pfam" id="PF02397">
    <property type="entry name" value="Bac_transf"/>
    <property type="match status" value="1"/>
</dbReference>
<dbReference type="AlphaFoldDB" id="A0A3T0D917"/>
<feature type="transmembrane region" description="Helical" evidence="9">
    <location>
        <begin position="261"/>
        <end position="282"/>
    </location>
</feature>
<reference evidence="11 12" key="1">
    <citation type="submission" date="2018-12" db="EMBL/GenBank/DDBJ databases">
        <title>Genome sequence from the cellulolytic species, Caldicellulosiruptor changbaiensis.</title>
        <authorList>
            <person name="Blumer-Schuette S.E."/>
            <person name="Mendoza C."/>
        </authorList>
    </citation>
    <scope>NUCLEOTIDE SEQUENCE [LARGE SCALE GENOMIC DNA]</scope>
    <source>
        <strain evidence="11 12">CBS-Z</strain>
    </source>
</reference>
<feature type="transmembrane region" description="Helical" evidence="9">
    <location>
        <begin position="12"/>
        <end position="30"/>
    </location>
</feature>